<protein>
    <submittedName>
        <fullName evidence="3">Uncharacterized protein</fullName>
    </submittedName>
</protein>
<keyword evidence="4" id="KW-1185">Reference proteome</keyword>
<sequence length="288" mass="32759">MGPIAIAVICATVFGVISSIGAFIHQMLSSRDKRLNDLAQQRALGQETTELKKLRDEMLNFKRYNAYYQVLGENKEAVQYLDQKIEEILKKKSALIDRYAQAIIKESNAIVAGDLSLARKEVCDKLKDEIDSQCKAYDLEIEQLQKRRASLWDSHKELQAYILDQEKKRNEHMDAVYQQHSALLEKIFLRHNENSEHTAKSLIESSTQVFKSFIAAPIEFLASCFNLSQGISLKAAQQEKLRRQTIAALQASINNEQDTFGSHSLDKKNQHDSETADRGYPAQFSFTA</sequence>
<name>A0A378I222_9GAMM</name>
<feature type="compositionally biased region" description="Basic and acidic residues" evidence="1">
    <location>
        <begin position="264"/>
        <end position="277"/>
    </location>
</feature>
<evidence type="ECO:0000256" key="2">
    <source>
        <dbReference type="SAM" id="Phobius"/>
    </source>
</evidence>
<dbReference type="OrthoDB" id="5650710at2"/>
<feature type="region of interest" description="Disordered" evidence="1">
    <location>
        <begin position="258"/>
        <end position="288"/>
    </location>
</feature>
<dbReference type="Proteomes" id="UP000254968">
    <property type="component" value="Unassembled WGS sequence"/>
</dbReference>
<evidence type="ECO:0000256" key="1">
    <source>
        <dbReference type="SAM" id="MobiDB-lite"/>
    </source>
</evidence>
<keyword evidence="2" id="KW-1133">Transmembrane helix</keyword>
<keyword evidence="2" id="KW-0812">Transmembrane</keyword>
<organism evidence="3 4">
    <name type="scientific">Legionella beliardensis</name>
    <dbReference type="NCBI Taxonomy" id="91822"/>
    <lineage>
        <taxon>Bacteria</taxon>
        <taxon>Pseudomonadati</taxon>
        <taxon>Pseudomonadota</taxon>
        <taxon>Gammaproteobacteria</taxon>
        <taxon>Legionellales</taxon>
        <taxon>Legionellaceae</taxon>
        <taxon>Legionella</taxon>
    </lineage>
</organism>
<feature type="transmembrane region" description="Helical" evidence="2">
    <location>
        <begin position="6"/>
        <end position="24"/>
    </location>
</feature>
<evidence type="ECO:0000313" key="4">
    <source>
        <dbReference type="Proteomes" id="UP000254968"/>
    </source>
</evidence>
<evidence type="ECO:0000313" key="3">
    <source>
        <dbReference type="EMBL" id="STX28725.1"/>
    </source>
</evidence>
<accession>A0A378I222</accession>
<dbReference type="RefSeq" id="WP_115302450.1">
    <property type="nucleotide sequence ID" value="NZ_CAAAHO010000001.1"/>
</dbReference>
<dbReference type="EMBL" id="UGNV01000001">
    <property type="protein sequence ID" value="STX28725.1"/>
    <property type="molecule type" value="Genomic_DNA"/>
</dbReference>
<dbReference type="AlphaFoldDB" id="A0A378I222"/>
<gene>
    <name evidence="3" type="ORF">NCTC13315_01258</name>
</gene>
<proteinExistence type="predicted"/>
<keyword evidence="2" id="KW-0472">Membrane</keyword>
<reference evidence="3 4" key="1">
    <citation type="submission" date="2018-06" db="EMBL/GenBank/DDBJ databases">
        <authorList>
            <consortium name="Pathogen Informatics"/>
            <person name="Doyle S."/>
        </authorList>
    </citation>
    <scope>NUCLEOTIDE SEQUENCE [LARGE SCALE GENOMIC DNA]</scope>
    <source>
        <strain evidence="3 4">NCTC13315</strain>
    </source>
</reference>